<gene>
    <name evidence="4" type="ORF">PhaeoP97_01579</name>
</gene>
<dbReference type="EMBL" id="CP016364">
    <property type="protein sequence ID" value="APG46998.1"/>
    <property type="molecule type" value="Genomic_DNA"/>
</dbReference>
<keyword evidence="5" id="KW-1185">Reference proteome</keyword>
<name>A0A1L3I4E6_9RHOB</name>
<dbReference type="RefSeq" id="WP_072504603.1">
    <property type="nucleotide sequence ID" value="NZ_CP016364.1"/>
</dbReference>
<protein>
    <submittedName>
        <fullName evidence="4">Short-chain dehydrogenase with variable specificity</fullName>
    </submittedName>
</protein>
<evidence type="ECO:0000256" key="2">
    <source>
        <dbReference type="ARBA" id="ARBA00023002"/>
    </source>
</evidence>
<comment type="similarity">
    <text evidence="1 3">Belongs to the short-chain dehydrogenases/reductases (SDR) family.</text>
</comment>
<evidence type="ECO:0000313" key="4">
    <source>
        <dbReference type="EMBL" id="APG46998.1"/>
    </source>
</evidence>
<dbReference type="InterPro" id="IPR020904">
    <property type="entry name" value="Sc_DH/Rdtase_CS"/>
</dbReference>
<dbReference type="PROSITE" id="PS00061">
    <property type="entry name" value="ADH_SHORT"/>
    <property type="match status" value="1"/>
</dbReference>
<sequence length="258" mass="27459">MDLKDKTIVITGAGSGIGRALALVLATKQPRHVICADLDKQNAHDTASVINGIAYGVDVGCDAEVGQMIDTIEREIAPIDVFCSNAGILRIGGLETSLDDWQKSWDINVMAHVSAARHLVPRMRARGGGYFLNVASAAGLLNQIGAASYGVSKHAAVGFSEWLAITHGDQGIGVSVVCPQAVQTPMTRGLENSAASVDGMITAEDVATLCVEAIEKEEFLVLPHPNVKAYMQAKTANYGRWITGMQRLRDKFGMPQAD</sequence>
<dbReference type="STRING" id="1844006.PhaeoP97_01579"/>
<dbReference type="KEGG" id="php:PhaeoP97_01579"/>
<evidence type="ECO:0000313" key="5">
    <source>
        <dbReference type="Proteomes" id="UP000183859"/>
    </source>
</evidence>
<evidence type="ECO:0000256" key="1">
    <source>
        <dbReference type="ARBA" id="ARBA00006484"/>
    </source>
</evidence>
<keyword evidence="2" id="KW-0560">Oxidoreductase</keyword>
<dbReference type="Proteomes" id="UP000183859">
    <property type="component" value="Chromosome"/>
</dbReference>
<dbReference type="AlphaFoldDB" id="A0A1L3I4E6"/>
<dbReference type="InterPro" id="IPR002347">
    <property type="entry name" value="SDR_fam"/>
</dbReference>
<dbReference type="Gene3D" id="3.40.50.720">
    <property type="entry name" value="NAD(P)-binding Rossmann-like Domain"/>
    <property type="match status" value="1"/>
</dbReference>
<evidence type="ECO:0000256" key="3">
    <source>
        <dbReference type="RuleBase" id="RU000363"/>
    </source>
</evidence>
<dbReference type="PRINTS" id="PR00080">
    <property type="entry name" value="SDRFAMILY"/>
</dbReference>
<dbReference type="SUPFAM" id="SSF51735">
    <property type="entry name" value="NAD(P)-binding Rossmann-fold domains"/>
    <property type="match status" value="1"/>
</dbReference>
<dbReference type="Pfam" id="PF00106">
    <property type="entry name" value="adh_short"/>
    <property type="match status" value="1"/>
</dbReference>
<dbReference type="PANTHER" id="PTHR24322">
    <property type="entry name" value="PKSB"/>
    <property type="match status" value="1"/>
</dbReference>
<dbReference type="PRINTS" id="PR00081">
    <property type="entry name" value="GDHRDH"/>
</dbReference>
<dbReference type="OrthoDB" id="210852at2"/>
<organism evidence="4 5">
    <name type="scientific">Phaeobacter porticola</name>
    <dbReference type="NCBI Taxonomy" id="1844006"/>
    <lineage>
        <taxon>Bacteria</taxon>
        <taxon>Pseudomonadati</taxon>
        <taxon>Pseudomonadota</taxon>
        <taxon>Alphaproteobacteria</taxon>
        <taxon>Rhodobacterales</taxon>
        <taxon>Roseobacteraceae</taxon>
        <taxon>Phaeobacter</taxon>
    </lineage>
</organism>
<dbReference type="GO" id="GO:0016616">
    <property type="term" value="F:oxidoreductase activity, acting on the CH-OH group of donors, NAD or NADP as acceptor"/>
    <property type="evidence" value="ECO:0007669"/>
    <property type="project" value="TreeGrafter"/>
</dbReference>
<proteinExistence type="inferred from homology"/>
<dbReference type="PANTHER" id="PTHR24322:SF736">
    <property type="entry name" value="RETINOL DEHYDROGENASE 10"/>
    <property type="match status" value="1"/>
</dbReference>
<accession>A0A1L3I4E6</accession>
<dbReference type="InterPro" id="IPR036291">
    <property type="entry name" value="NAD(P)-bd_dom_sf"/>
</dbReference>
<reference evidence="5" key="1">
    <citation type="submission" date="2016-07" db="EMBL/GenBank/DDBJ databases">
        <title>Phaeobacter portensis sp. nov., a tropodithietic acid producing bacterium isolated from a German harbor.</title>
        <authorList>
            <person name="Freese H.M."/>
            <person name="Bunk B."/>
            <person name="Breider S."/>
            <person name="Brinkhoff T."/>
        </authorList>
    </citation>
    <scope>NUCLEOTIDE SEQUENCE [LARGE SCALE GENOMIC DNA]</scope>
    <source>
        <strain evidence="5">P97</strain>
    </source>
</reference>